<dbReference type="EMBL" id="SMMG02000002">
    <property type="protein sequence ID" value="KAA3484435.1"/>
    <property type="molecule type" value="Genomic_DNA"/>
</dbReference>
<dbReference type="PANTHER" id="PTHR34072:SF57">
    <property type="entry name" value="RNA-DIRECTED DNA POLYMERASE"/>
    <property type="match status" value="1"/>
</dbReference>
<evidence type="ECO:0000313" key="2">
    <source>
        <dbReference type="EMBL" id="KAA3484435.1"/>
    </source>
</evidence>
<reference evidence="3" key="1">
    <citation type="journal article" date="2019" name="Plant Biotechnol. J.">
        <title>Genome sequencing of the Australian wild diploid species Gossypium australe highlights disease resistance and delayed gland morphogenesis.</title>
        <authorList>
            <person name="Cai Y."/>
            <person name="Cai X."/>
            <person name="Wang Q."/>
            <person name="Wang P."/>
            <person name="Zhang Y."/>
            <person name="Cai C."/>
            <person name="Xu Y."/>
            <person name="Wang K."/>
            <person name="Zhou Z."/>
            <person name="Wang C."/>
            <person name="Geng S."/>
            <person name="Li B."/>
            <person name="Dong Q."/>
            <person name="Hou Y."/>
            <person name="Wang H."/>
            <person name="Ai P."/>
            <person name="Liu Z."/>
            <person name="Yi F."/>
            <person name="Sun M."/>
            <person name="An G."/>
            <person name="Cheng J."/>
            <person name="Zhang Y."/>
            <person name="Shi Q."/>
            <person name="Xie Y."/>
            <person name="Shi X."/>
            <person name="Chang Y."/>
            <person name="Huang F."/>
            <person name="Chen Y."/>
            <person name="Hong S."/>
            <person name="Mi L."/>
            <person name="Sun Q."/>
            <person name="Zhang L."/>
            <person name="Zhou B."/>
            <person name="Peng R."/>
            <person name="Zhang X."/>
            <person name="Liu F."/>
        </authorList>
    </citation>
    <scope>NUCLEOTIDE SEQUENCE [LARGE SCALE GENOMIC DNA]</scope>
    <source>
        <strain evidence="3">cv. PA1801</strain>
    </source>
</reference>
<organism evidence="2 3">
    <name type="scientific">Gossypium australe</name>
    <dbReference type="NCBI Taxonomy" id="47621"/>
    <lineage>
        <taxon>Eukaryota</taxon>
        <taxon>Viridiplantae</taxon>
        <taxon>Streptophyta</taxon>
        <taxon>Embryophyta</taxon>
        <taxon>Tracheophyta</taxon>
        <taxon>Spermatophyta</taxon>
        <taxon>Magnoliopsida</taxon>
        <taxon>eudicotyledons</taxon>
        <taxon>Gunneridae</taxon>
        <taxon>Pentapetalae</taxon>
        <taxon>rosids</taxon>
        <taxon>malvids</taxon>
        <taxon>Malvales</taxon>
        <taxon>Malvaceae</taxon>
        <taxon>Malvoideae</taxon>
        <taxon>Gossypium</taxon>
    </lineage>
</organism>
<evidence type="ECO:0000259" key="1">
    <source>
        <dbReference type="Pfam" id="PF17919"/>
    </source>
</evidence>
<keyword evidence="3" id="KW-1185">Reference proteome</keyword>
<name>A0A5B6WU86_9ROSI</name>
<sequence length="113" mass="12756">MYDASDVAIVAVLRQKKDKLNYTTTEKELLVVVFAFDKFRSYLVGTKVTKGIENQVADHLSRLEVGNEDGNIQLIKGDFPNEQLLVAMTLPWYADIVNFLVSGLLPPELNNQR</sequence>
<proteinExistence type="predicted"/>
<evidence type="ECO:0000313" key="3">
    <source>
        <dbReference type="Proteomes" id="UP000325315"/>
    </source>
</evidence>
<dbReference type="GO" id="GO:0003964">
    <property type="term" value="F:RNA-directed DNA polymerase activity"/>
    <property type="evidence" value="ECO:0007669"/>
    <property type="project" value="UniProtKB-KW"/>
</dbReference>
<comment type="caution">
    <text evidence="2">The sequence shown here is derived from an EMBL/GenBank/DDBJ whole genome shotgun (WGS) entry which is preliminary data.</text>
</comment>
<dbReference type="OrthoDB" id="1662186at2759"/>
<protein>
    <submittedName>
        <fullName evidence="2">Retrovirus-related Pol polyprotein from transposon 17.6</fullName>
    </submittedName>
</protein>
<dbReference type="GO" id="GO:0016787">
    <property type="term" value="F:hydrolase activity"/>
    <property type="evidence" value="ECO:0007669"/>
    <property type="project" value="UniProtKB-KW"/>
</dbReference>
<dbReference type="GO" id="GO:0004519">
    <property type="term" value="F:endonuclease activity"/>
    <property type="evidence" value="ECO:0007669"/>
    <property type="project" value="UniProtKB-KW"/>
</dbReference>
<gene>
    <name evidence="2" type="ORF">EPI10_006519</name>
</gene>
<accession>A0A5B6WU86</accession>
<dbReference type="PANTHER" id="PTHR34072">
    <property type="entry name" value="ENZYMATIC POLYPROTEIN-RELATED"/>
    <property type="match status" value="1"/>
</dbReference>
<dbReference type="InterPro" id="IPR041577">
    <property type="entry name" value="RT_RNaseH_2"/>
</dbReference>
<dbReference type="AlphaFoldDB" id="A0A5B6WU86"/>
<dbReference type="Pfam" id="PF17919">
    <property type="entry name" value="RT_RNaseH_2"/>
    <property type="match status" value="1"/>
</dbReference>
<dbReference type="InterPro" id="IPR043502">
    <property type="entry name" value="DNA/RNA_pol_sf"/>
</dbReference>
<dbReference type="SUPFAM" id="SSF56672">
    <property type="entry name" value="DNA/RNA polymerases"/>
    <property type="match status" value="1"/>
</dbReference>
<feature type="domain" description="Reverse transcriptase/retrotransposon-derived protein RNase H-like" evidence="1">
    <location>
        <begin position="15"/>
        <end position="49"/>
    </location>
</feature>
<dbReference type="Proteomes" id="UP000325315">
    <property type="component" value="Unassembled WGS sequence"/>
</dbReference>